<dbReference type="Proteomes" id="UP000499080">
    <property type="component" value="Unassembled WGS sequence"/>
</dbReference>
<comment type="caution">
    <text evidence="1">The sequence shown here is derived from an EMBL/GenBank/DDBJ whole genome shotgun (WGS) entry which is preliminary data.</text>
</comment>
<evidence type="ECO:0000313" key="1">
    <source>
        <dbReference type="EMBL" id="GBM31437.1"/>
    </source>
</evidence>
<evidence type="ECO:0000313" key="2">
    <source>
        <dbReference type="Proteomes" id="UP000499080"/>
    </source>
</evidence>
<protein>
    <submittedName>
        <fullName evidence="1">Uncharacterized protein</fullName>
    </submittedName>
</protein>
<dbReference type="EMBL" id="BGPR01000684">
    <property type="protein sequence ID" value="GBM31437.1"/>
    <property type="molecule type" value="Genomic_DNA"/>
</dbReference>
<dbReference type="AlphaFoldDB" id="A0A4Y2ESF9"/>
<accession>A0A4Y2ESF9</accession>
<dbReference type="OrthoDB" id="8060999at2759"/>
<gene>
    <name evidence="1" type="ORF">AVEN_39235_1</name>
</gene>
<organism evidence="1 2">
    <name type="scientific">Araneus ventricosus</name>
    <name type="common">Orbweaver spider</name>
    <name type="synonym">Epeira ventricosa</name>
    <dbReference type="NCBI Taxonomy" id="182803"/>
    <lineage>
        <taxon>Eukaryota</taxon>
        <taxon>Metazoa</taxon>
        <taxon>Ecdysozoa</taxon>
        <taxon>Arthropoda</taxon>
        <taxon>Chelicerata</taxon>
        <taxon>Arachnida</taxon>
        <taxon>Araneae</taxon>
        <taxon>Araneomorphae</taxon>
        <taxon>Entelegynae</taxon>
        <taxon>Araneoidea</taxon>
        <taxon>Araneidae</taxon>
        <taxon>Araneus</taxon>
    </lineage>
</organism>
<proteinExistence type="predicted"/>
<keyword evidence="2" id="KW-1185">Reference proteome</keyword>
<sequence length="157" mass="18670">MVIFIVIGADCLWKIAKEELKRINENAVTLDTIFGWCIQCRFSFSELNSAESISSNLLVEEKLYRTLESFWNIETLGVNSSNERLEDEEALRLFENSIRQKKDRCEVRLPWINENVILLENYASAERRFFNLLKQFRSNLNFYKEYRQIINDQTKKA</sequence>
<name>A0A4Y2ESF9_ARAVE</name>
<reference evidence="1 2" key="1">
    <citation type="journal article" date="2019" name="Sci. Rep.">
        <title>Orb-weaving spider Araneus ventricosus genome elucidates the spidroin gene catalogue.</title>
        <authorList>
            <person name="Kono N."/>
            <person name="Nakamura H."/>
            <person name="Ohtoshi R."/>
            <person name="Moran D.A.P."/>
            <person name="Shinohara A."/>
            <person name="Yoshida Y."/>
            <person name="Fujiwara M."/>
            <person name="Mori M."/>
            <person name="Tomita M."/>
            <person name="Arakawa K."/>
        </authorList>
    </citation>
    <scope>NUCLEOTIDE SEQUENCE [LARGE SCALE GENOMIC DNA]</scope>
</reference>